<dbReference type="PANTHER" id="PTHR10039">
    <property type="entry name" value="AMELOGENIN"/>
    <property type="match status" value="1"/>
</dbReference>
<dbReference type="InterPro" id="IPR056125">
    <property type="entry name" value="DUF7708"/>
</dbReference>
<dbReference type="EMBL" id="KQ947430">
    <property type="protein sequence ID" value="KUJ09937.1"/>
    <property type="molecule type" value="Genomic_DNA"/>
</dbReference>
<keyword evidence="6" id="KW-1185">Reference proteome</keyword>
<feature type="compositionally biased region" description="Polar residues" evidence="3">
    <location>
        <begin position="1000"/>
        <end position="1015"/>
    </location>
</feature>
<dbReference type="Pfam" id="PF24883">
    <property type="entry name" value="NPHP3_N"/>
    <property type="match status" value="1"/>
</dbReference>
<feature type="compositionally biased region" description="Basic residues" evidence="3">
    <location>
        <begin position="930"/>
        <end position="940"/>
    </location>
</feature>
<dbReference type="KEGG" id="psco:LY89DRAFT_723790"/>
<evidence type="ECO:0000259" key="4">
    <source>
        <dbReference type="PROSITE" id="PS50157"/>
    </source>
</evidence>
<dbReference type="InParanoid" id="A0A132BE38"/>
<dbReference type="InterPro" id="IPR036236">
    <property type="entry name" value="Znf_C2H2_sf"/>
</dbReference>
<dbReference type="SMART" id="SM00355">
    <property type="entry name" value="ZnF_C2H2"/>
    <property type="match status" value="4"/>
</dbReference>
<dbReference type="PROSITE" id="PS50157">
    <property type="entry name" value="ZINC_FINGER_C2H2_2"/>
    <property type="match status" value="2"/>
</dbReference>
<dbReference type="InterPro" id="IPR013087">
    <property type="entry name" value="Znf_C2H2_type"/>
</dbReference>
<dbReference type="InterPro" id="IPR054471">
    <property type="entry name" value="GPIID_WHD"/>
</dbReference>
<feature type="region of interest" description="Disordered" evidence="3">
    <location>
        <begin position="896"/>
        <end position="940"/>
    </location>
</feature>
<feature type="region of interest" description="Disordered" evidence="3">
    <location>
        <begin position="864"/>
        <end position="883"/>
    </location>
</feature>
<dbReference type="Pfam" id="PF22939">
    <property type="entry name" value="WHD_GPIID"/>
    <property type="match status" value="1"/>
</dbReference>
<dbReference type="SUPFAM" id="SSF52540">
    <property type="entry name" value="P-loop containing nucleoside triphosphate hydrolases"/>
    <property type="match status" value="1"/>
</dbReference>
<evidence type="ECO:0000313" key="6">
    <source>
        <dbReference type="Proteomes" id="UP000070700"/>
    </source>
</evidence>
<sequence>MTSTDASNRFVTAIEDLRATLNSHDATAFATTKSEDVWKAAEDIQEAQRQRKSLRNMRRIEPFLKALGGYSKVIEVACNGTPYLPWVWAPIKLVLQLAAEHTNAFDTLIDAYKQIAQAMPQFVDLHKAFGNDENFQVVLSLVYKDILEFHRAAYRFFRRRAWHIFFGSLWKGFQFRFNGILKNLAQHQKLLRQQVQVIDLVEAKEWRTRNEEDIARQEKLTRDYWYHDSISWLKVAGIREDDLTALGEKRHEGTCEWVFRNPLFQTWKDDAHGEPVLWVKGIPGAGKTILSTYVIQQMQEQGGFTTAYHICNSYTTGKDLRGEILRSFAAQLLQSNRDLATYVFESYANKCLEPGIPKLKKLLPELLKTISSVRFIIDGLDEYPESEQTKILTELIQLTKETSSQCRVLFSNREGKQIDRALSSRPTISLRDQHDEVKRDIDIYVHSSLEDLRCTFGKSLIDQVQRRIVEQAKGMFLWTRLVLKSLEDCGSQDELRYAMSTLPEGLDQAYGRILQRILKDLKEEDSRKAFRILEWITCSFRLMKVHEIQDGIVMYRKDTELNEGSKLVDASFLNLCKPLVELNPKNNTVDFVHFSAKEYILRGESGPNGPFLNYTQAQYDLAFASMSYMRSNLRFIDTDVTEKERLVRVLKGFHGLHNYSNEFWFQHFLQYAKSKDYPIQDDELDEFIEDFSVFWKHDPGVGIKRLKLDDTTSADSIANQLQALANMPQAHKMGLDILTFRKFLSQEKYSHLSPENLKKEELHHDPTDFSKISLKYQEIVRSLIDCTTDNLPEGIQPHELDKFKQIYTDSAFICRYRECERYSDGFRTSADRDEHEQIHTKPLRCADPTCDFWRRGFTSKTGLMKHNRKYHPSPDELPLPDFEPRKEPELVVLPPPPVVPQAVAPQQRAAASSPVESSESEEVQPEKTAPKKGRVSRAKKNLPVHNCDRCSKVFSRNEGLERHKLSHQPPRFHCQYEGCGRPFFRKDLLDRHEKRHETITDTSQYSNGHNSALNNSGTSTPSGGSFYHATPASISVLSLLNGTQRQVLHEF</sequence>
<dbReference type="Gene3D" id="3.30.160.60">
    <property type="entry name" value="Classic Zinc Finger"/>
    <property type="match status" value="1"/>
</dbReference>
<reference evidence="5 6" key="1">
    <citation type="submission" date="2015-10" db="EMBL/GenBank/DDBJ databases">
        <title>Full genome of DAOMC 229536 Phialocephala scopiformis, a fungal endophyte of spruce producing the potent anti-insectan compound rugulosin.</title>
        <authorList>
            <consortium name="DOE Joint Genome Institute"/>
            <person name="Walker A.K."/>
            <person name="Frasz S.L."/>
            <person name="Seifert K.A."/>
            <person name="Miller J.D."/>
            <person name="Mondo S.J."/>
            <person name="Labutti K."/>
            <person name="Lipzen A."/>
            <person name="Dockter R."/>
            <person name="Kennedy M."/>
            <person name="Grigoriev I.V."/>
            <person name="Spatafora J.W."/>
        </authorList>
    </citation>
    <scope>NUCLEOTIDE SEQUENCE [LARGE SCALE GENOMIC DNA]</scope>
    <source>
        <strain evidence="5 6">CBS 120377</strain>
    </source>
</reference>
<accession>A0A132BE38</accession>
<feature type="region of interest" description="Disordered" evidence="3">
    <location>
        <begin position="997"/>
        <end position="1024"/>
    </location>
</feature>
<protein>
    <recommendedName>
        <fullName evidence="4">C2H2-type domain-containing protein</fullName>
    </recommendedName>
</protein>
<keyword evidence="2" id="KW-0479">Metal-binding</keyword>
<name>A0A132BE38_MOLSC</name>
<evidence type="ECO:0000256" key="1">
    <source>
        <dbReference type="ARBA" id="ARBA00022737"/>
    </source>
</evidence>
<dbReference type="Gene3D" id="3.40.50.300">
    <property type="entry name" value="P-loop containing nucleotide triphosphate hydrolases"/>
    <property type="match status" value="1"/>
</dbReference>
<dbReference type="InterPro" id="IPR027417">
    <property type="entry name" value="P-loop_NTPase"/>
</dbReference>
<evidence type="ECO:0000313" key="5">
    <source>
        <dbReference type="EMBL" id="KUJ09937.1"/>
    </source>
</evidence>
<evidence type="ECO:0000256" key="3">
    <source>
        <dbReference type="SAM" id="MobiDB-lite"/>
    </source>
</evidence>
<dbReference type="SUPFAM" id="SSF57667">
    <property type="entry name" value="beta-beta-alpha zinc fingers"/>
    <property type="match status" value="1"/>
</dbReference>
<proteinExistence type="predicted"/>
<dbReference type="Pfam" id="PF24809">
    <property type="entry name" value="DUF7708"/>
    <property type="match status" value="1"/>
</dbReference>
<evidence type="ECO:0000256" key="2">
    <source>
        <dbReference type="PROSITE-ProRule" id="PRU00042"/>
    </source>
</evidence>
<dbReference type="PANTHER" id="PTHR10039:SF14">
    <property type="entry name" value="NACHT DOMAIN-CONTAINING PROTEIN"/>
    <property type="match status" value="1"/>
</dbReference>
<dbReference type="PROSITE" id="PS00028">
    <property type="entry name" value="ZINC_FINGER_C2H2_1"/>
    <property type="match status" value="2"/>
</dbReference>
<dbReference type="RefSeq" id="XP_018064292.1">
    <property type="nucleotide sequence ID" value="XM_018218846.1"/>
</dbReference>
<organism evidence="5 6">
    <name type="scientific">Mollisia scopiformis</name>
    <name type="common">Conifer needle endophyte fungus</name>
    <name type="synonym">Phialocephala scopiformis</name>
    <dbReference type="NCBI Taxonomy" id="149040"/>
    <lineage>
        <taxon>Eukaryota</taxon>
        <taxon>Fungi</taxon>
        <taxon>Dikarya</taxon>
        <taxon>Ascomycota</taxon>
        <taxon>Pezizomycotina</taxon>
        <taxon>Leotiomycetes</taxon>
        <taxon>Helotiales</taxon>
        <taxon>Mollisiaceae</taxon>
        <taxon>Mollisia</taxon>
    </lineage>
</organism>
<dbReference type="OrthoDB" id="4062651at2759"/>
<dbReference type="InterPro" id="IPR056884">
    <property type="entry name" value="NPHP3-like_N"/>
</dbReference>
<feature type="domain" description="C2H2-type" evidence="4">
    <location>
        <begin position="972"/>
        <end position="996"/>
    </location>
</feature>
<feature type="domain" description="C2H2-type" evidence="4">
    <location>
        <begin position="945"/>
        <end position="972"/>
    </location>
</feature>
<keyword evidence="2" id="KW-0862">Zinc</keyword>
<feature type="compositionally biased region" description="Low complexity" evidence="3">
    <location>
        <begin position="900"/>
        <end position="917"/>
    </location>
</feature>
<keyword evidence="1" id="KW-0677">Repeat</keyword>
<gene>
    <name evidence="5" type="ORF">LY89DRAFT_723790</name>
</gene>
<dbReference type="GeneID" id="28828572"/>
<dbReference type="GO" id="GO:0008270">
    <property type="term" value="F:zinc ion binding"/>
    <property type="evidence" value="ECO:0007669"/>
    <property type="project" value="UniProtKB-KW"/>
</dbReference>
<dbReference type="Proteomes" id="UP000070700">
    <property type="component" value="Unassembled WGS sequence"/>
</dbReference>
<dbReference type="AlphaFoldDB" id="A0A132BE38"/>
<keyword evidence="2" id="KW-0863">Zinc-finger</keyword>